<feature type="signal peptide" evidence="10">
    <location>
        <begin position="1"/>
        <end position="33"/>
    </location>
</feature>
<comment type="subcellular location">
    <subcellularLocation>
        <location evidence="1">Membrane</location>
    </subcellularLocation>
</comment>
<keyword evidence="6 9" id="KW-0472">Membrane</keyword>
<dbReference type="GO" id="GO:0005794">
    <property type="term" value="C:Golgi apparatus"/>
    <property type="evidence" value="ECO:0007669"/>
    <property type="project" value="TreeGrafter"/>
</dbReference>
<dbReference type="SMART" id="SM00602">
    <property type="entry name" value="VPS10"/>
    <property type="match status" value="1"/>
</dbReference>
<dbReference type="PANTHER" id="PTHR12106">
    <property type="entry name" value="SORTILIN RELATED"/>
    <property type="match status" value="1"/>
</dbReference>
<dbReference type="InterPro" id="IPR031777">
    <property type="entry name" value="Sortilin_C"/>
</dbReference>
<evidence type="ECO:0000256" key="5">
    <source>
        <dbReference type="ARBA" id="ARBA00022989"/>
    </source>
</evidence>
<evidence type="ECO:0000259" key="11">
    <source>
        <dbReference type="SMART" id="SM00602"/>
    </source>
</evidence>
<keyword evidence="3 10" id="KW-0732">Signal</keyword>
<evidence type="ECO:0000256" key="3">
    <source>
        <dbReference type="ARBA" id="ARBA00022729"/>
    </source>
</evidence>
<dbReference type="GeneID" id="109477252"/>
<dbReference type="KEGG" id="bbel:109477252"/>
<dbReference type="Gene3D" id="3.30.60.270">
    <property type="match status" value="1"/>
</dbReference>
<keyword evidence="7" id="KW-0325">Glycoprotein</keyword>
<evidence type="ECO:0000256" key="2">
    <source>
        <dbReference type="ARBA" id="ARBA00022692"/>
    </source>
</evidence>
<dbReference type="Pfam" id="PF15901">
    <property type="entry name" value="Sortilin_C"/>
    <property type="match status" value="1"/>
</dbReference>
<dbReference type="RefSeq" id="XP_019633893.1">
    <property type="nucleotide sequence ID" value="XM_019778334.1"/>
</dbReference>
<accession>A0A6P4ZB83</accession>
<dbReference type="Pfam" id="PF15902">
    <property type="entry name" value="Sortilin-Vps10"/>
    <property type="match status" value="1"/>
</dbReference>
<feature type="compositionally biased region" description="Basic and acidic residues" evidence="8">
    <location>
        <begin position="58"/>
        <end position="85"/>
    </location>
</feature>
<dbReference type="GO" id="GO:0016020">
    <property type="term" value="C:membrane"/>
    <property type="evidence" value="ECO:0007669"/>
    <property type="project" value="UniProtKB-SubCell"/>
</dbReference>
<organism evidence="12 13">
    <name type="scientific">Branchiostoma belcheri</name>
    <name type="common">Amphioxus</name>
    <dbReference type="NCBI Taxonomy" id="7741"/>
    <lineage>
        <taxon>Eukaryota</taxon>
        <taxon>Metazoa</taxon>
        <taxon>Chordata</taxon>
        <taxon>Cephalochordata</taxon>
        <taxon>Leptocardii</taxon>
        <taxon>Amphioxiformes</taxon>
        <taxon>Branchiostomatidae</taxon>
        <taxon>Branchiostoma</taxon>
    </lineage>
</organism>
<evidence type="ECO:0000256" key="10">
    <source>
        <dbReference type="SAM" id="SignalP"/>
    </source>
</evidence>
<keyword evidence="5 9" id="KW-1133">Transmembrane helix</keyword>
<dbReference type="CDD" id="cd15482">
    <property type="entry name" value="Sialidase_non-viral"/>
    <property type="match status" value="1"/>
</dbReference>
<evidence type="ECO:0000256" key="7">
    <source>
        <dbReference type="ARBA" id="ARBA00023180"/>
    </source>
</evidence>
<gene>
    <name evidence="13" type="primary">LOC109477252</name>
</gene>
<dbReference type="PANTHER" id="PTHR12106:SF23">
    <property type="entry name" value="SORTILIN"/>
    <property type="match status" value="1"/>
</dbReference>
<reference evidence="13" key="1">
    <citation type="submission" date="2025-08" db="UniProtKB">
        <authorList>
            <consortium name="RefSeq"/>
        </authorList>
    </citation>
    <scope>IDENTIFICATION</scope>
    <source>
        <tissue evidence="13">Gonad</tissue>
    </source>
</reference>
<proteinExistence type="predicted"/>
<keyword evidence="4" id="KW-0677">Repeat</keyword>
<feature type="chain" id="PRO_5028220800" evidence="10">
    <location>
        <begin position="34"/>
        <end position="859"/>
    </location>
</feature>
<dbReference type="FunFam" id="2.10.70.80:FF:000001">
    <property type="entry name" value="Sortilin-related VPS10 domain-containing receptor 1"/>
    <property type="match status" value="1"/>
</dbReference>
<dbReference type="GO" id="GO:0005829">
    <property type="term" value="C:cytosol"/>
    <property type="evidence" value="ECO:0007669"/>
    <property type="project" value="GOC"/>
</dbReference>
<protein>
    <submittedName>
        <fullName evidence="13">Sortilin-like isoform X1</fullName>
    </submittedName>
</protein>
<keyword evidence="12" id="KW-1185">Reference proteome</keyword>
<evidence type="ECO:0000313" key="12">
    <source>
        <dbReference type="Proteomes" id="UP000515135"/>
    </source>
</evidence>
<evidence type="ECO:0000256" key="1">
    <source>
        <dbReference type="ARBA" id="ARBA00004370"/>
    </source>
</evidence>
<dbReference type="InterPro" id="IPR031778">
    <property type="entry name" value="Sortilin_N"/>
</dbReference>
<feature type="region of interest" description="Disordered" evidence="8">
    <location>
        <begin position="41"/>
        <end position="85"/>
    </location>
</feature>
<dbReference type="AlphaFoldDB" id="A0A6P4ZB83"/>
<evidence type="ECO:0000256" key="4">
    <source>
        <dbReference type="ARBA" id="ARBA00022737"/>
    </source>
</evidence>
<name>A0A6P4ZB83_BRABE</name>
<dbReference type="Proteomes" id="UP000515135">
    <property type="component" value="Unplaced"/>
</dbReference>
<dbReference type="InterPro" id="IPR050310">
    <property type="entry name" value="VPS10-sortilin"/>
</dbReference>
<feature type="compositionally biased region" description="Basic and acidic residues" evidence="8">
    <location>
        <begin position="41"/>
        <end position="50"/>
    </location>
</feature>
<dbReference type="Gene3D" id="2.130.10.10">
    <property type="entry name" value="YVTN repeat-like/Quinoprotein amine dehydrogenase"/>
    <property type="match status" value="1"/>
</dbReference>
<dbReference type="OrthoDB" id="443634at2759"/>
<evidence type="ECO:0000256" key="8">
    <source>
        <dbReference type="SAM" id="MobiDB-lite"/>
    </source>
</evidence>
<dbReference type="Gene3D" id="2.10.70.80">
    <property type="match status" value="1"/>
</dbReference>
<dbReference type="InterPro" id="IPR006581">
    <property type="entry name" value="VPS10"/>
</dbReference>
<sequence>MPQDQSKNMAAPGWTSFGFLALSLVFFLSVVCSEALSHPSKDILDPESSTKHVRHMRRVEGTPEKRTGRLQKRAADQPDRSRCDNTDFTEQVEQGTSKFTFHNETNLSVSMTWAGENNGVLLVLTTDEWGPFVGPTMLWRSTDYGKTFQNISKKINNAYIKKDNGMFKSLLDPARVLLVSYMSDGDSTGSRIYITTDGGETFDGITLDFNVDTLQFHPKNKDYILAHTSHSDHSLYLSKDFGRTWTVVHDYVADFKWGTATYDTDSTIYLTYDPKHMISAGMYPYDMNSDYYDDYGMWGIEFPRPESYNFDLLKTTDLGGNFVVVAEHVYSFGQQGQFLYVSIELNENNYTRVMHVSRDGGKTWELAQLPSITPDRFYSILDMSEGMVFMHVDDEGDTGTGTIYTSGADGIIFSVSLTSHLYPNFESVTDFYKVKSLRGVYLASQIREDKSIRTMITYDRGGVWQPVPTPAGMTCEKPSDQCGLQIHNQYSRVKGINAPMGPLSEPNAVGLILVHGHVSDALQTTNPDVYISDDGGYNWFKALDGPHHYAIGDHGGLLVAVPASADRLANTIRYSFDEGQCWRDYKFTEEEIVFTGLLTEPGAKTMKVGIWGFGREDHKWRVTVIDFEKVVTRQCTDDDYDTWQAHEEYHKEGIEDACLLGVKETYRRRKKNTLCKNGYSYEVQLEKHHCTCMEADYECEYGFHRDSENRCTVDKDYISKFPEVCENGELQEIKSNGYRLIPGDECVGGKAPETSLVDLKERCNKQEQFQEGYGLANFNAYFNKEGAGGKVVAGLTVTVILVALLIIFVYYGKRWWHRRQNREVYRYSELNQTDDVTLEEDHSSKTWVYHDDSDVDLLP</sequence>
<dbReference type="SUPFAM" id="SSF110296">
    <property type="entry name" value="Oligoxyloglucan reducing end-specific cellobiohydrolase"/>
    <property type="match status" value="1"/>
</dbReference>
<evidence type="ECO:0000313" key="13">
    <source>
        <dbReference type="RefSeq" id="XP_019633893.1"/>
    </source>
</evidence>
<dbReference type="GO" id="GO:0016050">
    <property type="term" value="P:vesicle organization"/>
    <property type="evidence" value="ECO:0007669"/>
    <property type="project" value="TreeGrafter"/>
</dbReference>
<dbReference type="GO" id="GO:0006897">
    <property type="term" value="P:endocytosis"/>
    <property type="evidence" value="ECO:0007669"/>
    <property type="project" value="TreeGrafter"/>
</dbReference>
<keyword evidence="2 9" id="KW-0812">Transmembrane</keyword>
<feature type="domain" description="VPS10" evidence="11">
    <location>
        <begin position="133"/>
        <end position="768"/>
    </location>
</feature>
<evidence type="ECO:0000256" key="9">
    <source>
        <dbReference type="SAM" id="Phobius"/>
    </source>
</evidence>
<dbReference type="GO" id="GO:0006895">
    <property type="term" value="P:Golgi to endosome transport"/>
    <property type="evidence" value="ECO:0007669"/>
    <property type="project" value="TreeGrafter"/>
</dbReference>
<feature type="transmembrane region" description="Helical" evidence="9">
    <location>
        <begin position="791"/>
        <end position="812"/>
    </location>
</feature>
<dbReference type="InterPro" id="IPR015943">
    <property type="entry name" value="WD40/YVTN_repeat-like_dom_sf"/>
</dbReference>
<evidence type="ECO:0000256" key="6">
    <source>
        <dbReference type="ARBA" id="ARBA00023136"/>
    </source>
</evidence>